<name>A0ABR3SWS1_9PEZI</name>
<accession>A0ABR3SWS1</accession>
<feature type="compositionally biased region" description="Polar residues" evidence="1">
    <location>
        <begin position="46"/>
        <end position="56"/>
    </location>
</feature>
<feature type="compositionally biased region" description="Basic and acidic residues" evidence="1">
    <location>
        <begin position="1"/>
        <end position="18"/>
    </location>
</feature>
<dbReference type="Pfam" id="PF04119">
    <property type="entry name" value="HSP9_HSP12"/>
    <property type="match status" value="1"/>
</dbReference>
<proteinExistence type="predicted"/>
<evidence type="ECO:0008006" key="4">
    <source>
        <dbReference type="Google" id="ProtNLM"/>
    </source>
</evidence>
<protein>
    <recommendedName>
        <fullName evidence="4">Chaperone/heat shock protein Hsp12</fullName>
    </recommendedName>
</protein>
<evidence type="ECO:0000313" key="3">
    <source>
        <dbReference type="Proteomes" id="UP001521116"/>
    </source>
</evidence>
<dbReference type="InterPro" id="IPR007250">
    <property type="entry name" value="HSP9_HSP12"/>
</dbReference>
<dbReference type="Proteomes" id="UP001521116">
    <property type="component" value="Unassembled WGS sequence"/>
</dbReference>
<evidence type="ECO:0000313" key="2">
    <source>
        <dbReference type="EMBL" id="KAL1631791.1"/>
    </source>
</evidence>
<sequence>MSDAGRKGVLDQAQEKITPDSQKSTLDQAKESLTGTYDRVAGAAQPNDTKSTSQKAADSVRGGSDDASNQSKGILQSAQETVGNAAQTVSDTLTGNTKK</sequence>
<dbReference type="EMBL" id="JAJVDC020000038">
    <property type="protein sequence ID" value="KAL1631791.1"/>
    <property type="molecule type" value="Genomic_DNA"/>
</dbReference>
<organism evidence="2 3">
    <name type="scientific">Neofusicoccum ribis</name>
    <dbReference type="NCBI Taxonomy" id="45134"/>
    <lineage>
        <taxon>Eukaryota</taxon>
        <taxon>Fungi</taxon>
        <taxon>Dikarya</taxon>
        <taxon>Ascomycota</taxon>
        <taxon>Pezizomycotina</taxon>
        <taxon>Dothideomycetes</taxon>
        <taxon>Dothideomycetes incertae sedis</taxon>
        <taxon>Botryosphaeriales</taxon>
        <taxon>Botryosphaeriaceae</taxon>
        <taxon>Neofusicoccum</taxon>
    </lineage>
</organism>
<comment type="caution">
    <text evidence="2">The sequence shown here is derived from an EMBL/GenBank/DDBJ whole genome shotgun (WGS) entry which is preliminary data.</text>
</comment>
<dbReference type="Gene3D" id="6.10.280.100">
    <property type="match status" value="1"/>
</dbReference>
<reference evidence="2 3" key="1">
    <citation type="submission" date="2024-02" db="EMBL/GenBank/DDBJ databases">
        <title>De novo assembly and annotation of 12 fungi associated with fruit tree decline syndrome in Ontario, Canada.</title>
        <authorList>
            <person name="Sulman M."/>
            <person name="Ellouze W."/>
            <person name="Ilyukhin E."/>
        </authorList>
    </citation>
    <scope>NUCLEOTIDE SEQUENCE [LARGE SCALE GENOMIC DNA]</scope>
    <source>
        <strain evidence="2 3">M1-105</strain>
    </source>
</reference>
<feature type="compositionally biased region" description="Polar residues" evidence="1">
    <location>
        <begin position="66"/>
        <end position="99"/>
    </location>
</feature>
<feature type="region of interest" description="Disordered" evidence="1">
    <location>
        <begin position="1"/>
        <end position="99"/>
    </location>
</feature>
<keyword evidence="3" id="KW-1185">Reference proteome</keyword>
<dbReference type="PIRSF" id="PIRSF002590">
    <property type="entry name" value="HSP9/HSP12_fun"/>
    <property type="match status" value="1"/>
</dbReference>
<gene>
    <name evidence="2" type="ORF">SLS56_004312</name>
</gene>
<feature type="compositionally biased region" description="Polar residues" evidence="1">
    <location>
        <begin position="19"/>
        <end position="35"/>
    </location>
</feature>
<evidence type="ECO:0000256" key="1">
    <source>
        <dbReference type="SAM" id="MobiDB-lite"/>
    </source>
</evidence>